<dbReference type="InterPro" id="IPR035369">
    <property type="entry name" value="Nrap_D4"/>
</dbReference>
<dbReference type="STRING" id="1182545.A0A072PRY2"/>
<evidence type="ECO:0000256" key="6">
    <source>
        <dbReference type="SAM" id="MobiDB-lite"/>
    </source>
</evidence>
<evidence type="ECO:0000256" key="5">
    <source>
        <dbReference type="RuleBase" id="RU364032"/>
    </source>
</evidence>
<reference evidence="13 14" key="1">
    <citation type="submission" date="2013-03" db="EMBL/GenBank/DDBJ databases">
        <title>The Genome Sequence of Exophiala aquamarina CBS 119918.</title>
        <authorList>
            <consortium name="The Broad Institute Genomics Platform"/>
            <person name="Cuomo C."/>
            <person name="de Hoog S."/>
            <person name="Gorbushina A."/>
            <person name="Walker B."/>
            <person name="Young S.K."/>
            <person name="Zeng Q."/>
            <person name="Gargeya S."/>
            <person name="Fitzgerald M."/>
            <person name="Haas B."/>
            <person name="Abouelleil A."/>
            <person name="Allen A.W."/>
            <person name="Alvarado L."/>
            <person name="Arachchi H.M."/>
            <person name="Berlin A.M."/>
            <person name="Chapman S.B."/>
            <person name="Gainer-Dewar J."/>
            <person name="Goldberg J."/>
            <person name="Griggs A."/>
            <person name="Gujja S."/>
            <person name="Hansen M."/>
            <person name="Howarth C."/>
            <person name="Imamovic A."/>
            <person name="Ireland A."/>
            <person name="Larimer J."/>
            <person name="McCowan C."/>
            <person name="Murphy C."/>
            <person name="Pearson M."/>
            <person name="Poon T.W."/>
            <person name="Priest M."/>
            <person name="Roberts A."/>
            <person name="Saif S."/>
            <person name="Shea T."/>
            <person name="Sisk P."/>
            <person name="Sykes S."/>
            <person name="Wortman J."/>
            <person name="Nusbaum C."/>
            <person name="Birren B."/>
        </authorList>
    </citation>
    <scope>NUCLEOTIDE SEQUENCE [LARGE SCALE GENOMIC DNA]</scope>
    <source>
        <strain evidence="13 14">CBS 119918</strain>
    </source>
</reference>
<evidence type="ECO:0000256" key="3">
    <source>
        <dbReference type="ARBA" id="ARBA00022884"/>
    </source>
</evidence>
<comment type="subcellular location">
    <subcellularLocation>
        <location evidence="1 5">Nucleus</location>
        <location evidence="1 5">Nucleolus</location>
    </subcellularLocation>
</comment>
<dbReference type="GO" id="GO:0032545">
    <property type="term" value="C:CURI complex"/>
    <property type="evidence" value="ECO:0007669"/>
    <property type="project" value="TreeGrafter"/>
</dbReference>
<dbReference type="GO" id="GO:0032040">
    <property type="term" value="C:small-subunit processome"/>
    <property type="evidence" value="ECO:0007669"/>
    <property type="project" value="TreeGrafter"/>
</dbReference>
<dbReference type="GO" id="GO:0006409">
    <property type="term" value="P:tRNA export from nucleus"/>
    <property type="evidence" value="ECO:0007669"/>
    <property type="project" value="TreeGrafter"/>
</dbReference>
<evidence type="ECO:0000313" key="14">
    <source>
        <dbReference type="Proteomes" id="UP000027920"/>
    </source>
</evidence>
<dbReference type="InterPro" id="IPR005554">
    <property type="entry name" value="NOL6/Upt22"/>
</dbReference>
<dbReference type="Gene3D" id="3.30.70.3030">
    <property type="match status" value="1"/>
</dbReference>
<dbReference type="InterPro" id="IPR035367">
    <property type="entry name" value="Nrap_D2"/>
</dbReference>
<evidence type="ECO:0000259" key="8">
    <source>
        <dbReference type="Pfam" id="PF17403"/>
    </source>
</evidence>
<dbReference type="PANTHER" id="PTHR17972:SF0">
    <property type="entry name" value="NUCLEOLAR PROTEIN 6"/>
    <property type="match status" value="1"/>
</dbReference>
<dbReference type="Pfam" id="PF17407">
    <property type="entry name" value="Nrap_D6"/>
    <property type="match status" value="1"/>
</dbReference>
<keyword evidence="5" id="KW-0690">Ribosome biogenesis</keyword>
<keyword evidence="5" id="KW-0687">Ribonucleoprotein</keyword>
<dbReference type="VEuPathDB" id="FungiDB:A1O9_00070"/>
<dbReference type="PANTHER" id="PTHR17972">
    <property type="entry name" value="NUCLEOLAR RNA-ASSOCIATED PROTEIN"/>
    <property type="match status" value="1"/>
</dbReference>
<evidence type="ECO:0000259" key="9">
    <source>
        <dbReference type="Pfam" id="PF17404"/>
    </source>
</evidence>
<dbReference type="RefSeq" id="XP_013264688.1">
    <property type="nucleotide sequence ID" value="XM_013409234.1"/>
</dbReference>
<proteinExistence type="inferred from homology"/>
<dbReference type="GO" id="GO:0034456">
    <property type="term" value="C:UTP-C complex"/>
    <property type="evidence" value="ECO:0007669"/>
    <property type="project" value="TreeGrafter"/>
</dbReference>
<dbReference type="Pfam" id="PF17404">
    <property type="entry name" value="Nrap_D3"/>
    <property type="match status" value="1"/>
</dbReference>
<evidence type="ECO:0000259" key="12">
    <source>
        <dbReference type="Pfam" id="PF17407"/>
    </source>
</evidence>
<evidence type="ECO:0000313" key="13">
    <source>
        <dbReference type="EMBL" id="KEF62098.1"/>
    </source>
</evidence>
<evidence type="ECO:0000256" key="1">
    <source>
        <dbReference type="ARBA" id="ARBA00004604"/>
    </source>
</evidence>
<dbReference type="InterPro" id="IPR035370">
    <property type="entry name" value="Nrap_D5"/>
</dbReference>
<protein>
    <recommendedName>
        <fullName evidence="5">U3 small nucleolar RNA-associated protein 22</fullName>
    </recommendedName>
</protein>
<feature type="domain" description="Nrap protein" evidence="8">
    <location>
        <begin position="323"/>
        <end position="461"/>
    </location>
</feature>
<keyword evidence="5" id="KW-0698">rRNA processing</keyword>
<dbReference type="Pfam" id="PF03813">
    <property type="entry name" value="Nrap"/>
    <property type="match status" value="1"/>
</dbReference>
<evidence type="ECO:0000259" key="10">
    <source>
        <dbReference type="Pfam" id="PF17405"/>
    </source>
</evidence>
<feature type="compositionally biased region" description="Basic residues" evidence="6">
    <location>
        <begin position="1"/>
        <end position="19"/>
    </location>
</feature>
<feature type="domain" description="Nrap protein" evidence="7">
    <location>
        <begin position="182"/>
        <end position="320"/>
    </location>
</feature>
<feature type="domain" description="Nrap protein" evidence="10">
    <location>
        <begin position="637"/>
        <end position="826"/>
    </location>
</feature>
<dbReference type="InterPro" id="IPR035371">
    <property type="entry name" value="Nrap_D6"/>
</dbReference>
<feature type="domain" description="Nrap protein" evidence="12">
    <location>
        <begin position="992"/>
        <end position="1131"/>
    </location>
</feature>
<dbReference type="InterPro" id="IPR035368">
    <property type="entry name" value="Nrap_D3"/>
</dbReference>
<dbReference type="Pfam" id="PF17405">
    <property type="entry name" value="Nrap_D4"/>
    <property type="match status" value="1"/>
</dbReference>
<keyword evidence="3 5" id="KW-0694">RNA-binding</keyword>
<keyword evidence="4 5" id="KW-0539">Nucleus</keyword>
<feature type="compositionally biased region" description="Polar residues" evidence="6">
    <location>
        <begin position="62"/>
        <end position="74"/>
    </location>
</feature>
<feature type="domain" description="Nrap protein" evidence="11">
    <location>
        <begin position="828"/>
        <end position="988"/>
    </location>
</feature>
<dbReference type="GO" id="GO:0003723">
    <property type="term" value="F:RNA binding"/>
    <property type="evidence" value="ECO:0007669"/>
    <property type="project" value="UniProtKB-KW"/>
</dbReference>
<gene>
    <name evidence="13" type="ORF">A1O9_00070</name>
</gene>
<evidence type="ECO:0000256" key="2">
    <source>
        <dbReference type="ARBA" id="ARBA00006674"/>
    </source>
</evidence>
<dbReference type="Gene3D" id="1.10.1410.10">
    <property type="match status" value="1"/>
</dbReference>
<keyword evidence="14" id="KW-1185">Reference proteome</keyword>
<evidence type="ECO:0000259" key="11">
    <source>
        <dbReference type="Pfam" id="PF17406"/>
    </source>
</evidence>
<dbReference type="Pfam" id="PF17406">
    <property type="entry name" value="Nrap_D5"/>
    <property type="match status" value="1"/>
</dbReference>
<dbReference type="InterPro" id="IPR035082">
    <property type="entry name" value="Nrap_D1"/>
</dbReference>
<comment type="similarity">
    <text evidence="2 5">Belongs to the NRAP family.</text>
</comment>
<accession>A0A072PRY2</accession>
<dbReference type="OrthoDB" id="10251401at2759"/>
<feature type="compositionally biased region" description="Polar residues" evidence="6">
    <location>
        <begin position="26"/>
        <end position="47"/>
    </location>
</feature>
<dbReference type="EMBL" id="AMGV01000001">
    <property type="protein sequence ID" value="KEF62098.1"/>
    <property type="molecule type" value="Genomic_DNA"/>
</dbReference>
<sequence>MTMRAKHPEHRALKRRKLAHKDPDGDSNTSEEASSSDEGPQLVNQNAKPRPSSHSDFKPKLNGTTSKNLNIMPTGGINKSSVLSLQVTELSQETKPNYEKLQSKWLVVVNKLESIIRQTPQRPPVTAIEALKSFRKKGINIPFPRPHPTKETNYKFEFIPPSQILVGGALAKGLSIKAENFIDLKVLLPDTVLQDKDYLNNRAFHKAAFHLACVALEIKNTAGEDFDLSFINADGVDLRPILLVTPKETQLSKFEFRISFELPSSAIPLDRTSPTKNCLRQPSANEEGGGCGQQPTPFYNSCLRSAASVVENDNTLESVRSSAFDDACRIGQIWLHQRGFSSPTTAGGFGYSEWALMCALLLRGGGIRGHPLFSKQYSSLQFFKAMLQVLAGRDLRDPLVVGSVGVEIPRSNLPVLFDAATGVNVLFKMGSWSYQSLRRHAQISLAAVNGKHPDNFESVFVLRVVEPSLQYDEILSVRLPSENLHTTSEQRRYLEKLHGALVRGLGDRVSFIDFKLPEEQRWAAKQDSSSGEDCLLEIGLLTNPENVARLVDRGPSAEEPDEAAEFQEFWGEKAERRRFKDGSITESLVWTSGTPVTLQIVRHLCSHHFKLLPSSVSLTSRDLEPSILTYDPSLGAKDAYRLINNAYQALASTLHGLEDLPLPIRSISPSGAALRSSTTNHPLLPSAAEPIDILIQFDSSTRWPDSLSAIQHTKIAFLLKLAELLSASDPNITTRVGLENTESAASGHFNTSFLDIITPSPAPGLSPICFRTRIYHDREEHLLQTALQEKSLHGSVRDSLTSALVAYKRTFIAAPIHTTAIRNLCTRFPPLSSTIRLLKKWVSSHLLLHHLSEEILEVIAAQVFLHPAPWVTPGSSTTAFFRCLHLLSRFDFALAPLVADLSLSQDMPAAQTDEMMTRFQAWRKLDPGLNNVVWFVGTSLDPTGTVWTQGSRPERVVAVRVRALASAAVEMLKSGGTRMSDEDWAALFLSPLDDFDFRIYLKPSVVKHHADARLKSGRREDRVVYKNLQLEQALDVEAIGHDAVRLFVEDLEAAFGSTALFFHDSYGGDVIAGMWKPVVLGRKEWRVRLGWSSVPVPVAEGQEDGKQQCLFNERAVLAEISTLGEGLIKHIKIKGQ</sequence>
<evidence type="ECO:0000259" key="7">
    <source>
        <dbReference type="Pfam" id="PF03813"/>
    </source>
</evidence>
<dbReference type="GeneID" id="25275022"/>
<dbReference type="Proteomes" id="UP000027920">
    <property type="component" value="Unassembled WGS sequence"/>
</dbReference>
<dbReference type="Pfam" id="PF17403">
    <property type="entry name" value="Nrap_D2"/>
    <property type="match status" value="1"/>
</dbReference>
<feature type="region of interest" description="Disordered" evidence="6">
    <location>
        <begin position="1"/>
        <end position="74"/>
    </location>
</feature>
<evidence type="ECO:0000256" key="4">
    <source>
        <dbReference type="ARBA" id="ARBA00023242"/>
    </source>
</evidence>
<name>A0A072PRY2_9EURO</name>
<dbReference type="HOGENOM" id="CLU_003502_1_0_1"/>
<comment type="caution">
    <text evidence="13">The sequence shown here is derived from an EMBL/GenBank/DDBJ whole genome shotgun (WGS) entry which is preliminary data.</text>
</comment>
<feature type="domain" description="Nrap protein" evidence="9">
    <location>
        <begin position="469"/>
        <end position="610"/>
    </location>
</feature>
<organism evidence="13 14">
    <name type="scientific">Exophiala aquamarina CBS 119918</name>
    <dbReference type="NCBI Taxonomy" id="1182545"/>
    <lineage>
        <taxon>Eukaryota</taxon>
        <taxon>Fungi</taxon>
        <taxon>Dikarya</taxon>
        <taxon>Ascomycota</taxon>
        <taxon>Pezizomycotina</taxon>
        <taxon>Eurotiomycetes</taxon>
        <taxon>Chaetothyriomycetidae</taxon>
        <taxon>Chaetothyriales</taxon>
        <taxon>Herpotrichiellaceae</taxon>
        <taxon>Exophiala</taxon>
    </lineage>
</organism>
<dbReference type="GO" id="GO:0006364">
    <property type="term" value="P:rRNA processing"/>
    <property type="evidence" value="ECO:0007669"/>
    <property type="project" value="UniProtKB-KW"/>
</dbReference>
<dbReference type="AlphaFoldDB" id="A0A072PRY2"/>